<keyword evidence="1" id="KW-1133">Transmembrane helix</keyword>
<evidence type="ECO:0000313" key="3">
    <source>
        <dbReference type="Proteomes" id="UP000442990"/>
    </source>
</evidence>
<accession>A0A7J5D5V6</accession>
<dbReference type="Proteomes" id="UP000442990">
    <property type="component" value="Unassembled WGS sequence"/>
</dbReference>
<sequence>MSAQTRVTARFVAALSVAIILASQVNLWVGLLGENAANAMTSLDRIGTSLVTISSNTDGATEKNRIRAFADALPEDAQLLRLDEGHTSGTGAGSLVLTGSCRALQAIHAACSTSKVPLAWQGRDPRITELMRWTALDINSAIFAQVHAVDAAKQESDGMSSMIVISASGVDLSVPGLRELVRTKLGMKATAEPLGNSWLVGAKDLAASASWVHLLGLLGCLATVLAFGLSAFSEFLEFAREVAPLTVLTNSNALLGTISGWSLLFPAILASAIGGVVAFWLTTPITVAGRQQSSSNLYPILAMGAAGSASLLCLWAWRSAVLRAASWRPVSG</sequence>
<keyword evidence="1" id="KW-0812">Transmembrane</keyword>
<evidence type="ECO:0000256" key="1">
    <source>
        <dbReference type="SAM" id="Phobius"/>
    </source>
</evidence>
<dbReference type="RefSeq" id="WP_151473658.1">
    <property type="nucleotide sequence ID" value="NZ_WBKG01000042.1"/>
</dbReference>
<feature type="transmembrane region" description="Helical" evidence="1">
    <location>
        <begin position="211"/>
        <end position="232"/>
    </location>
</feature>
<proteinExistence type="predicted"/>
<dbReference type="AlphaFoldDB" id="A0A7J5D5V6"/>
<dbReference type="EMBL" id="WBKG01000042">
    <property type="protein sequence ID" value="KAB1979461.1"/>
    <property type="molecule type" value="Genomic_DNA"/>
</dbReference>
<feature type="transmembrane region" description="Helical" evidence="1">
    <location>
        <begin position="297"/>
        <end position="317"/>
    </location>
</feature>
<keyword evidence="3" id="KW-1185">Reference proteome</keyword>
<evidence type="ECO:0008006" key="4">
    <source>
        <dbReference type="Google" id="ProtNLM"/>
    </source>
</evidence>
<gene>
    <name evidence="2" type="ORF">F8144_36225</name>
</gene>
<comment type="caution">
    <text evidence="2">The sequence shown here is derived from an EMBL/GenBank/DDBJ whole genome shotgun (WGS) entry which is preliminary data.</text>
</comment>
<organism evidence="2 3">
    <name type="scientific">Streptomyces triticiradicis</name>
    <dbReference type="NCBI Taxonomy" id="2651189"/>
    <lineage>
        <taxon>Bacteria</taxon>
        <taxon>Bacillati</taxon>
        <taxon>Actinomycetota</taxon>
        <taxon>Actinomycetes</taxon>
        <taxon>Kitasatosporales</taxon>
        <taxon>Streptomycetaceae</taxon>
        <taxon>Streptomyces</taxon>
    </lineage>
</organism>
<evidence type="ECO:0000313" key="2">
    <source>
        <dbReference type="EMBL" id="KAB1979461.1"/>
    </source>
</evidence>
<name>A0A7J5D5V6_9ACTN</name>
<protein>
    <recommendedName>
        <fullName evidence="4">ABC transporter permease</fullName>
    </recommendedName>
</protein>
<keyword evidence="1" id="KW-0472">Membrane</keyword>
<reference evidence="2 3" key="1">
    <citation type="submission" date="2019-09" db="EMBL/GenBank/DDBJ databases">
        <title>Isolation and identification of active actinomycetes.</title>
        <authorList>
            <person name="Yu Z."/>
            <person name="Han C."/>
            <person name="Yu B."/>
        </authorList>
    </citation>
    <scope>NUCLEOTIDE SEQUENCE [LARGE SCALE GENOMIC DNA]</scope>
    <source>
        <strain evidence="2 3">NEAU-H2</strain>
    </source>
</reference>
<feature type="transmembrane region" description="Helical" evidence="1">
    <location>
        <begin position="253"/>
        <end position="281"/>
    </location>
</feature>